<dbReference type="PANTHER" id="PTHR21630">
    <property type="entry name" value="VEPH-A/MELTED"/>
    <property type="match status" value="1"/>
</dbReference>
<dbReference type="Proteomes" id="UP000662637">
    <property type="component" value="Unassembled WGS sequence"/>
</dbReference>
<dbReference type="InterPro" id="IPR039888">
    <property type="entry name" value="Melted-like"/>
</dbReference>
<evidence type="ECO:0008006" key="6">
    <source>
        <dbReference type="Google" id="ProtNLM"/>
    </source>
</evidence>
<dbReference type="EMBL" id="WJEC01008319">
    <property type="protein sequence ID" value="KAF7462744.1"/>
    <property type="molecule type" value="Genomic_DNA"/>
</dbReference>
<gene>
    <name evidence="3" type="ORF">GHT09_011522</name>
    <name evidence="4" type="ORF">MONAX_5E035843</name>
</gene>
<evidence type="ECO:0000313" key="5">
    <source>
        <dbReference type="Proteomes" id="UP000335636"/>
    </source>
</evidence>
<accession>A0A5E4B792</accession>
<reference evidence="4 5" key="1">
    <citation type="submission" date="2019-04" db="EMBL/GenBank/DDBJ databases">
        <authorList>
            <person name="Alioto T."/>
            <person name="Alioto T."/>
        </authorList>
    </citation>
    <scope>NUCLEOTIDE SEQUENCE [LARGE SCALE GENOMIC DNA]</scope>
</reference>
<dbReference type="GO" id="GO:0010314">
    <property type="term" value="F:phosphatidylinositol-5-phosphate binding"/>
    <property type="evidence" value="ECO:0007669"/>
    <property type="project" value="TreeGrafter"/>
</dbReference>
<evidence type="ECO:0000256" key="2">
    <source>
        <dbReference type="ARBA" id="ARBA00023136"/>
    </source>
</evidence>
<protein>
    <recommendedName>
        <fullName evidence="6">Symplekin C-terminal domain-containing protein</fullName>
    </recommendedName>
</protein>
<name>A0A5E4B792_MARMO</name>
<evidence type="ECO:0000313" key="3">
    <source>
        <dbReference type="EMBL" id="KAF7462744.1"/>
    </source>
</evidence>
<dbReference type="GO" id="GO:0005886">
    <property type="term" value="C:plasma membrane"/>
    <property type="evidence" value="ECO:0007669"/>
    <property type="project" value="TreeGrafter"/>
</dbReference>
<proteinExistence type="predicted"/>
<sequence length="150" mass="17130">MLLRVLPAVCEEQPQPIHRHLTGLLALMPQLEQPEQYHLLRLLHVAARRRQVEVVQKCVPFLIRHLKDATHNDVILNILTEISGYEPAALDSFLPRLKEIGERFPCLIGQLARIYGAVGLVDEKTVKAIHNETQLLQDNPAKKTKKKSRK</sequence>
<evidence type="ECO:0000313" key="4">
    <source>
        <dbReference type="EMBL" id="VTJ65593.1"/>
    </source>
</evidence>
<keyword evidence="5" id="KW-1185">Reference proteome</keyword>
<evidence type="ECO:0000256" key="1">
    <source>
        <dbReference type="ARBA" id="ARBA00004184"/>
    </source>
</evidence>
<reference evidence="3" key="2">
    <citation type="submission" date="2020-08" db="EMBL/GenBank/DDBJ databases">
        <authorList>
            <person name="Shumante A."/>
            <person name="Zimin A.V."/>
            <person name="Puiu D."/>
            <person name="Salzberg S.L."/>
        </authorList>
    </citation>
    <scope>NUCLEOTIDE SEQUENCE</scope>
    <source>
        <strain evidence="3">WC2-LM</strain>
        <tissue evidence="3">Liver</tissue>
    </source>
</reference>
<organism evidence="4 5">
    <name type="scientific">Marmota monax</name>
    <name type="common">Woodchuck</name>
    <dbReference type="NCBI Taxonomy" id="9995"/>
    <lineage>
        <taxon>Eukaryota</taxon>
        <taxon>Metazoa</taxon>
        <taxon>Chordata</taxon>
        <taxon>Craniata</taxon>
        <taxon>Vertebrata</taxon>
        <taxon>Euteleostomi</taxon>
        <taxon>Mammalia</taxon>
        <taxon>Eutheria</taxon>
        <taxon>Euarchontoglires</taxon>
        <taxon>Glires</taxon>
        <taxon>Rodentia</taxon>
        <taxon>Sciuromorpha</taxon>
        <taxon>Sciuridae</taxon>
        <taxon>Xerinae</taxon>
        <taxon>Marmotini</taxon>
        <taxon>Marmota</taxon>
    </lineage>
</organism>
<keyword evidence="2" id="KW-0472">Membrane</keyword>
<dbReference type="GO" id="GO:0009966">
    <property type="term" value="P:regulation of signal transduction"/>
    <property type="evidence" value="ECO:0007669"/>
    <property type="project" value="TreeGrafter"/>
</dbReference>
<comment type="subcellular location">
    <subcellularLocation>
        <location evidence="1">Endomembrane system</location>
        <topology evidence="1">Peripheral membrane protein</topology>
    </subcellularLocation>
</comment>
<dbReference type="PANTHER" id="PTHR21630:SF10">
    <property type="entry name" value="VENTRICULAR ZONE-EXPRESSED PH DOMAIN-CONTAINING PROTEIN HOMOLOG 1"/>
    <property type="match status" value="1"/>
</dbReference>
<dbReference type="AlphaFoldDB" id="A0A5E4B792"/>
<dbReference type="GO" id="GO:0012505">
    <property type="term" value="C:endomembrane system"/>
    <property type="evidence" value="ECO:0007669"/>
    <property type="project" value="UniProtKB-SubCell"/>
</dbReference>
<dbReference type="EMBL" id="CABDUW010000315">
    <property type="protein sequence ID" value="VTJ65593.1"/>
    <property type="molecule type" value="Genomic_DNA"/>
</dbReference>
<dbReference type="Proteomes" id="UP000335636">
    <property type="component" value="Unassembled WGS sequence"/>
</dbReference>